<evidence type="ECO:0000256" key="1">
    <source>
        <dbReference type="SAM" id="MobiDB-lite"/>
    </source>
</evidence>
<feature type="compositionally biased region" description="Acidic residues" evidence="1">
    <location>
        <begin position="319"/>
        <end position="344"/>
    </location>
</feature>
<evidence type="ECO:0000313" key="3">
    <source>
        <dbReference type="Proteomes" id="UP000554235"/>
    </source>
</evidence>
<dbReference type="AlphaFoldDB" id="A0A8H4PKC5"/>
<dbReference type="Proteomes" id="UP000554235">
    <property type="component" value="Unassembled WGS sequence"/>
</dbReference>
<feature type="region of interest" description="Disordered" evidence="1">
    <location>
        <begin position="55"/>
        <end position="166"/>
    </location>
</feature>
<comment type="caution">
    <text evidence="2">The sequence shown here is derived from an EMBL/GenBank/DDBJ whole genome shotgun (WGS) entry which is preliminary data.</text>
</comment>
<dbReference type="EMBL" id="JAADYS010000739">
    <property type="protein sequence ID" value="KAF4467507.1"/>
    <property type="molecule type" value="Genomic_DNA"/>
</dbReference>
<keyword evidence="3" id="KW-1185">Reference proteome</keyword>
<gene>
    <name evidence="2" type="ORF">FALBO_5644</name>
</gene>
<reference evidence="2 3" key="1">
    <citation type="submission" date="2020-01" db="EMBL/GenBank/DDBJ databases">
        <title>Identification and distribution of gene clusters putatively required for synthesis of sphingolipid metabolism inhibitors in phylogenetically diverse species of the filamentous fungus Fusarium.</title>
        <authorList>
            <person name="Kim H.-S."/>
            <person name="Busman M."/>
            <person name="Brown D.W."/>
            <person name="Divon H."/>
            <person name="Uhlig S."/>
            <person name="Proctor R.H."/>
        </authorList>
    </citation>
    <scope>NUCLEOTIDE SEQUENCE [LARGE SCALE GENOMIC DNA]</scope>
    <source>
        <strain evidence="2 3">NRRL 20459</strain>
    </source>
</reference>
<sequence length="344" mass="34413">MPPKPKTTKTTKYPTLDYKSLRRLEDEPGSDLHNNNEDQGLRLIMSDRPLASWEEKALAKGRRPLPRYPGDVPPIPAAPALSTQNDVVPIPTDASAASEDNRGGAERVPASAPAADTSTSGPSSSTAAATDAASTLPASNPTIGVSSTSTSTASASTTTGPGSAGGAVAAAVATPSTYRYWSIADLRRLIDLKGQGLTWTGIQVHFPDRTVESLRQTWHKRRGRVEAMIAREAAEAAAAAAGTAPVPTPTPTPTLAPGNGQSSAAGDAAAVAGTGQGGVASAADATPAQGTAPSGDAHTTGDSAVAGNAAASGETAATEGEETSGAEDEEGPADASQGDEVDGT</sequence>
<name>A0A8H4PKC5_9HYPO</name>
<accession>A0A8H4PKC5</accession>
<evidence type="ECO:0008006" key="4">
    <source>
        <dbReference type="Google" id="ProtNLM"/>
    </source>
</evidence>
<feature type="compositionally biased region" description="Low complexity" evidence="1">
    <location>
        <begin position="300"/>
        <end position="318"/>
    </location>
</feature>
<dbReference type="OrthoDB" id="4985370at2759"/>
<feature type="compositionally biased region" description="Low complexity" evidence="1">
    <location>
        <begin position="109"/>
        <end position="166"/>
    </location>
</feature>
<proteinExistence type="predicted"/>
<protein>
    <recommendedName>
        <fullName evidence="4">Myb-like domain-containing protein</fullName>
    </recommendedName>
</protein>
<feature type="region of interest" description="Disordered" evidence="1">
    <location>
        <begin position="1"/>
        <end position="40"/>
    </location>
</feature>
<evidence type="ECO:0000313" key="2">
    <source>
        <dbReference type="EMBL" id="KAF4467507.1"/>
    </source>
</evidence>
<feature type="region of interest" description="Disordered" evidence="1">
    <location>
        <begin position="239"/>
        <end position="344"/>
    </location>
</feature>
<organism evidence="2 3">
    <name type="scientific">Fusarium albosuccineum</name>
    <dbReference type="NCBI Taxonomy" id="1237068"/>
    <lineage>
        <taxon>Eukaryota</taxon>
        <taxon>Fungi</taxon>
        <taxon>Dikarya</taxon>
        <taxon>Ascomycota</taxon>
        <taxon>Pezizomycotina</taxon>
        <taxon>Sordariomycetes</taxon>
        <taxon>Hypocreomycetidae</taxon>
        <taxon>Hypocreales</taxon>
        <taxon>Nectriaceae</taxon>
        <taxon>Fusarium</taxon>
        <taxon>Fusarium decemcellulare species complex</taxon>
    </lineage>
</organism>
<feature type="compositionally biased region" description="Low complexity" evidence="1">
    <location>
        <begin position="255"/>
        <end position="283"/>
    </location>
</feature>